<keyword evidence="2" id="KW-1185">Reference proteome</keyword>
<proteinExistence type="predicted"/>
<accession>A0ABT0HIP2</accession>
<protein>
    <recommendedName>
        <fullName evidence="3">Recombinase domain-containing protein</fullName>
    </recommendedName>
</protein>
<comment type="caution">
    <text evidence="1">The sequence shown here is derived from an EMBL/GenBank/DDBJ whole genome shotgun (WGS) entry which is preliminary data.</text>
</comment>
<name>A0ABT0HIP2_9BACT</name>
<evidence type="ECO:0000313" key="2">
    <source>
        <dbReference type="Proteomes" id="UP001202180"/>
    </source>
</evidence>
<evidence type="ECO:0000313" key="1">
    <source>
        <dbReference type="EMBL" id="MCK8491752.1"/>
    </source>
</evidence>
<evidence type="ECO:0008006" key="3">
    <source>
        <dbReference type="Google" id="ProtNLM"/>
    </source>
</evidence>
<dbReference type="RefSeq" id="WP_248476366.1">
    <property type="nucleotide sequence ID" value="NZ_JALPRF010000001.1"/>
</dbReference>
<sequence length="269" mass="30442">MINFIKFYIYEVSNRNNIPTDFFKTHGLSPIKGLGKNIFSSQSPTAPTDSLLYRIGIKEGAPPSVSNNDLFDEASIYDYALDLENVIAHSTELTDEEVQKVLKYVDEFLDRGFEIGIFKSNTQELVKAIFEEKEIEEVNLAEKIQNINFRFLSLVDTDNSYYTTEVLASTIIKSREQAANDGAKLIVKKAAHESSKKRNEAADKYAMNMFSVVENIKAETGVSTIRGIVELLDKREIATPNGGQWRINTIQTLQKRWQELGLVPAPKHR</sequence>
<reference evidence="1 2" key="1">
    <citation type="submission" date="2022-04" db="EMBL/GenBank/DDBJ databases">
        <title>Spirosoma sp. strain RP8 genome sequencing and assembly.</title>
        <authorList>
            <person name="Jung Y."/>
        </authorList>
    </citation>
    <scope>NUCLEOTIDE SEQUENCE [LARGE SCALE GENOMIC DNA]</scope>
    <source>
        <strain evidence="1 2">RP8</strain>
    </source>
</reference>
<dbReference type="EMBL" id="JALPRF010000001">
    <property type="protein sequence ID" value="MCK8491752.1"/>
    <property type="molecule type" value="Genomic_DNA"/>
</dbReference>
<dbReference type="Proteomes" id="UP001202180">
    <property type="component" value="Unassembled WGS sequence"/>
</dbReference>
<gene>
    <name evidence="1" type="ORF">M0L20_07800</name>
</gene>
<organism evidence="1 2">
    <name type="scientific">Spirosoma liriopis</name>
    <dbReference type="NCBI Taxonomy" id="2937440"/>
    <lineage>
        <taxon>Bacteria</taxon>
        <taxon>Pseudomonadati</taxon>
        <taxon>Bacteroidota</taxon>
        <taxon>Cytophagia</taxon>
        <taxon>Cytophagales</taxon>
        <taxon>Cytophagaceae</taxon>
        <taxon>Spirosoma</taxon>
    </lineage>
</organism>